<keyword evidence="4" id="KW-1185">Reference proteome</keyword>
<dbReference type="RefSeq" id="WP_090051698.1">
    <property type="nucleotide sequence ID" value="NZ_FNCC01000009.1"/>
</dbReference>
<accession>A0A1G7V6C6</accession>
<feature type="transmembrane region" description="Helical" evidence="1">
    <location>
        <begin position="235"/>
        <end position="254"/>
    </location>
</feature>
<dbReference type="Pfam" id="PF02517">
    <property type="entry name" value="Rce1-like"/>
    <property type="match status" value="1"/>
</dbReference>
<name>A0A1G7V6C6_9PSEU</name>
<dbReference type="Proteomes" id="UP000199623">
    <property type="component" value="Unassembled WGS sequence"/>
</dbReference>
<feature type="transmembrane region" description="Helical" evidence="1">
    <location>
        <begin position="160"/>
        <end position="180"/>
    </location>
</feature>
<evidence type="ECO:0000259" key="2">
    <source>
        <dbReference type="Pfam" id="PF02517"/>
    </source>
</evidence>
<dbReference type="InterPro" id="IPR003675">
    <property type="entry name" value="Rce1/LyrA-like_dom"/>
</dbReference>
<dbReference type="STRING" id="200378.SAMN05216553_10939"/>
<dbReference type="GO" id="GO:0080120">
    <property type="term" value="P:CAAX-box protein maturation"/>
    <property type="evidence" value="ECO:0007669"/>
    <property type="project" value="UniProtKB-ARBA"/>
</dbReference>
<feature type="transmembrane region" description="Helical" evidence="1">
    <location>
        <begin position="30"/>
        <end position="49"/>
    </location>
</feature>
<protein>
    <recommendedName>
        <fullName evidence="2">CAAX prenyl protease 2/Lysostaphin resistance protein A-like domain-containing protein</fullName>
    </recommendedName>
</protein>
<dbReference type="PANTHER" id="PTHR39430">
    <property type="entry name" value="MEMBRANE-ASSOCIATED PROTEASE-RELATED"/>
    <property type="match status" value="1"/>
</dbReference>
<feature type="transmembrane region" description="Helical" evidence="1">
    <location>
        <begin position="192"/>
        <end position="215"/>
    </location>
</feature>
<dbReference type="EMBL" id="FNCC01000009">
    <property type="protein sequence ID" value="SDG55362.1"/>
    <property type="molecule type" value="Genomic_DNA"/>
</dbReference>
<keyword evidence="1" id="KW-1133">Transmembrane helix</keyword>
<evidence type="ECO:0000313" key="3">
    <source>
        <dbReference type="EMBL" id="SDG55362.1"/>
    </source>
</evidence>
<reference evidence="4" key="1">
    <citation type="submission" date="2016-10" db="EMBL/GenBank/DDBJ databases">
        <authorList>
            <person name="Varghese N."/>
            <person name="Submissions S."/>
        </authorList>
    </citation>
    <scope>NUCLEOTIDE SEQUENCE [LARGE SCALE GENOMIC DNA]</scope>
    <source>
        <strain evidence="4">CGMCC 4.3506</strain>
    </source>
</reference>
<organism evidence="3 4">
    <name type="scientific">Lentzea fradiae</name>
    <dbReference type="NCBI Taxonomy" id="200378"/>
    <lineage>
        <taxon>Bacteria</taxon>
        <taxon>Bacillati</taxon>
        <taxon>Actinomycetota</taxon>
        <taxon>Actinomycetes</taxon>
        <taxon>Pseudonocardiales</taxon>
        <taxon>Pseudonocardiaceae</taxon>
        <taxon>Lentzea</taxon>
    </lineage>
</organism>
<keyword evidence="1" id="KW-0812">Transmembrane</keyword>
<feature type="transmembrane region" description="Helical" evidence="1">
    <location>
        <begin position="135"/>
        <end position="154"/>
    </location>
</feature>
<dbReference type="OrthoDB" id="193898at2"/>
<feature type="domain" description="CAAX prenyl protease 2/Lysostaphin resistance protein A-like" evidence="2">
    <location>
        <begin position="105"/>
        <end position="196"/>
    </location>
</feature>
<dbReference type="AlphaFoldDB" id="A0A1G7V6C6"/>
<evidence type="ECO:0000256" key="1">
    <source>
        <dbReference type="SAM" id="Phobius"/>
    </source>
</evidence>
<dbReference type="PANTHER" id="PTHR39430:SF1">
    <property type="entry name" value="PROTEASE"/>
    <property type="match status" value="1"/>
</dbReference>
<proteinExistence type="predicted"/>
<keyword evidence="1" id="KW-0472">Membrane</keyword>
<feature type="transmembrane region" description="Helical" evidence="1">
    <location>
        <begin position="69"/>
        <end position="91"/>
    </location>
</feature>
<sequence length="270" mass="28382">MRLVKQLLLIIVVSFAGSTAVGLAGWNPPLTLVLGIACAVLAVFAYRWVVRKTERREPQELAFAGAPMAVVRGVLIGLAMFGAVIANIWFLGDYEVKGIGSPGGAVAILGFMIAVAVTEELLFRGVLFRVVEERIGTWLSLTISGLVFGLVHIINPGATLWSSLAIAIEAGFMLAAAYVATRNLWVPIGVHFAWNFAQGGIFSTSVSGADAPQGLLDGETNGPAIITGGDFGPEASAYSVLAGVVVTAAFLWLAKRRGTIMPRRTATLVA</sequence>
<dbReference type="GO" id="GO:0004175">
    <property type="term" value="F:endopeptidase activity"/>
    <property type="evidence" value="ECO:0007669"/>
    <property type="project" value="UniProtKB-ARBA"/>
</dbReference>
<gene>
    <name evidence="3" type="ORF">SAMN05216553_10939</name>
</gene>
<feature type="transmembrane region" description="Helical" evidence="1">
    <location>
        <begin position="103"/>
        <end position="123"/>
    </location>
</feature>
<evidence type="ECO:0000313" key="4">
    <source>
        <dbReference type="Proteomes" id="UP000199623"/>
    </source>
</evidence>